<evidence type="ECO:0000313" key="2">
    <source>
        <dbReference type="Proteomes" id="UP000255070"/>
    </source>
</evidence>
<dbReference type="Proteomes" id="UP000255070">
    <property type="component" value="Unassembled WGS sequence"/>
</dbReference>
<gene>
    <name evidence="1" type="ORF">NCTC10698_02714</name>
</gene>
<reference evidence="1 2" key="1">
    <citation type="submission" date="2018-06" db="EMBL/GenBank/DDBJ databases">
        <authorList>
            <consortium name="Pathogen Informatics"/>
            <person name="Doyle S."/>
        </authorList>
    </citation>
    <scope>NUCLEOTIDE SEQUENCE [LARGE SCALE GENOMIC DNA]</scope>
    <source>
        <strain evidence="1 2">NCTC10698</strain>
    </source>
</reference>
<accession>A0A8B4S673</accession>
<dbReference type="EMBL" id="UFXL01000001">
    <property type="protein sequence ID" value="SUY77805.1"/>
    <property type="molecule type" value="Genomic_DNA"/>
</dbReference>
<keyword evidence="2" id="KW-1185">Reference proteome</keyword>
<evidence type="ECO:0000313" key="1">
    <source>
        <dbReference type="EMBL" id="SUY77805.1"/>
    </source>
</evidence>
<comment type="caution">
    <text evidence="1">The sequence shown here is derived from an EMBL/GenBank/DDBJ whole genome shotgun (WGS) entry which is preliminary data.</text>
</comment>
<organism evidence="1 2">
    <name type="scientific">Comamonas testosteroni</name>
    <name type="common">Pseudomonas testosteroni</name>
    <dbReference type="NCBI Taxonomy" id="285"/>
    <lineage>
        <taxon>Bacteria</taxon>
        <taxon>Pseudomonadati</taxon>
        <taxon>Pseudomonadota</taxon>
        <taxon>Betaproteobacteria</taxon>
        <taxon>Burkholderiales</taxon>
        <taxon>Comamonadaceae</taxon>
        <taxon>Comamonas</taxon>
    </lineage>
</organism>
<sequence>MEVSIDEVLRGSTYLSKVELYLRRLGLATINPSCFISRRTTFSEMPVHSLSRMPAPAISIATVVVVEDICDASAYIQVFVSQLQPGTMVKYELLASPTRESSSGNSYCPCNASTSTALSLFASLCRSMSAPFFKISWACLRSSRSIFSRRTSWRNDSTWRLSAASSNTGDRFGLCFIEAGAQGPSN</sequence>
<protein>
    <submittedName>
        <fullName evidence="1">Uncharacterized protein</fullName>
    </submittedName>
</protein>
<dbReference type="AlphaFoldDB" id="A0A8B4S673"/>
<name>A0A8B4S673_COMTE</name>
<proteinExistence type="predicted"/>